<name>A0A9N7UED2_PLEPL</name>
<evidence type="ECO:0000313" key="8">
    <source>
        <dbReference type="Proteomes" id="UP001153269"/>
    </source>
</evidence>
<evidence type="ECO:0008006" key="9">
    <source>
        <dbReference type="Google" id="ProtNLM"/>
    </source>
</evidence>
<keyword evidence="3 6" id="KW-1133">Transmembrane helix</keyword>
<feature type="transmembrane region" description="Helical" evidence="6">
    <location>
        <begin position="312"/>
        <end position="337"/>
    </location>
</feature>
<dbReference type="GO" id="GO:0016020">
    <property type="term" value="C:membrane"/>
    <property type="evidence" value="ECO:0007669"/>
    <property type="project" value="UniProtKB-SubCell"/>
</dbReference>
<feature type="compositionally biased region" description="Acidic residues" evidence="5">
    <location>
        <begin position="45"/>
        <end position="56"/>
    </location>
</feature>
<dbReference type="InterPro" id="IPR051883">
    <property type="entry name" value="AQP11/12_channel"/>
</dbReference>
<dbReference type="InterPro" id="IPR000425">
    <property type="entry name" value="MIP"/>
</dbReference>
<feature type="compositionally biased region" description="Acidic residues" evidence="5">
    <location>
        <begin position="71"/>
        <end position="81"/>
    </location>
</feature>
<dbReference type="EMBL" id="CADEAL010001082">
    <property type="protein sequence ID" value="CAB1428714.1"/>
    <property type="molecule type" value="Genomic_DNA"/>
</dbReference>
<keyword evidence="4 6" id="KW-0472">Membrane</keyword>
<dbReference type="Gene3D" id="1.20.1080.10">
    <property type="entry name" value="Glycerol uptake facilitator protein"/>
    <property type="match status" value="1"/>
</dbReference>
<dbReference type="PANTHER" id="PTHR21191">
    <property type="entry name" value="AQUAPORIN"/>
    <property type="match status" value="1"/>
</dbReference>
<dbReference type="AlphaFoldDB" id="A0A9N7UED2"/>
<organism evidence="7 8">
    <name type="scientific">Pleuronectes platessa</name>
    <name type="common">European plaice</name>
    <dbReference type="NCBI Taxonomy" id="8262"/>
    <lineage>
        <taxon>Eukaryota</taxon>
        <taxon>Metazoa</taxon>
        <taxon>Chordata</taxon>
        <taxon>Craniata</taxon>
        <taxon>Vertebrata</taxon>
        <taxon>Euteleostomi</taxon>
        <taxon>Actinopterygii</taxon>
        <taxon>Neopterygii</taxon>
        <taxon>Teleostei</taxon>
        <taxon>Neoteleostei</taxon>
        <taxon>Acanthomorphata</taxon>
        <taxon>Carangaria</taxon>
        <taxon>Pleuronectiformes</taxon>
        <taxon>Pleuronectoidei</taxon>
        <taxon>Pleuronectidae</taxon>
        <taxon>Pleuronectes</taxon>
    </lineage>
</organism>
<dbReference type="Pfam" id="PF00230">
    <property type="entry name" value="MIP"/>
    <property type="match status" value="1"/>
</dbReference>
<evidence type="ECO:0000256" key="1">
    <source>
        <dbReference type="ARBA" id="ARBA00004141"/>
    </source>
</evidence>
<comment type="subcellular location">
    <subcellularLocation>
        <location evidence="1">Membrane</location>
        <topology evidence="1">Multi-pass membrane protein</topology>
    </subcellularLocation>
</comment>
<keyword evidence="8" id="KW-1185">Reference proteome</keyword>
<feature type="compositionally biased region" description="Acidic residues" evidence="5">
    <location>
        <begin position="14"/>
        <end position="31"/>
    </location>
</feature>
<dbReference type="Proteomes" id="UP001153269">
    <property type="component" value="Unassembled WGS sequence"/>
</dbReference>
<keyword evidence="2 6" id="KW-0812">Transmembrane</keyword>
<dbReference type="PRINTS" id="PR02024">
    <property type="entry name" value="AQUAPORIN11"/>
</dbReference>
<dbReference type="PANTHER" id="PTHR21191:SF7">
    <property type="entry name" value="AQUAPORIN-11"/>
    <property type="match status" value="1"/>
</dbReference>
<evidence type="ECO:0000256" key="4">
    <source>
        <dbReference type="ARBA" id="ARBA00023136"/>
    </source>
</evidence>
<dbReference type="GO" id="GO:0015267">
    <property type="term" value="F:channel activity"/>
    <property type="evidence" value="ECO:0007669"/>
    <property type="project" value="InterPro"/>
</dbReference>
<accession>A0A9N7UED2</accession>
<dbReference type="SUPFAM" id="SSF81338">
    <property type="entry name" value="Aquaporin-like"/>
    <property type="match status" value="1"/>
</dbReference>
<comment type="caution">
    <text evidence="7">The sequence shown here is derived from an EMBL/GenBank/DDBJ whole genome shotgun (WGS) entry which is preliminary data.</text>
</comment>
<proteinExistence type="predicted"/>
<evidence type="ECO:0000256" key="2">
    <source>
        <dbReference type="ARBA" id="ARBA00022692"/>
    </source>
</evidence>
<sequence>MSGRVRARRRREEEREEEEKEEKEEKEEEKEEKEKEKQEKKQEEKEEEEKEEEKEEKEEKEKQEEKKKEEDHEEEDHEEDCGAQALPHHRPRGGERDQRPGRRLQKLRSSPESVPAREHRSPGEMSSDVAVTLLVLAGIVGLSEATRRLITRSLARTALCVYAVELVSTFQLCCCTHELRLLAEVGGIEPRVALSLTYLAAVVHGLTFSGAIGNPTGTLEHAYRARIPGGSALRRIACQFAAAAGARAAVPVMRGLGLSRLHVQHKLLGYRCVSPVHAPLHQAAAVELACAFAVQTALTHTRSVDEKYRVHAIAAVIASVVYAGGSSTGAVFNPALAFSTQFPCSGHSFLEYCVVYWLGPLLGMMSSVLLSDQLGPLLSRNPMSVPRPVETKKRT</sequence>
<dbReference type="GO" id="GO:0005737">
    <property type="term" value="C:cytoplasm"/>
    <property type="evidence" value="ECO:0007669"/>
    <property type="project" value="TreeGrafter"/>
</dbReference>
<evidence type="ECO:0000313" key="7">
    <source>
        <dbReference type="EMBL" id="CAB1428714.1"/>
    </source>
</evidence>
<dbReference type="InterPro" id="IPR023271">
    <property type="entry name" value="Aquaporin-like"/>
</dbReference>
<feature type="region of interest" description="Disordered" evidence="5">
    <location>
        <begin position="1"/>
        <end position="125"/>
    </location>
</feature>
<gene>
    <name evidence="7" type="ORF">PLEPLA_LOCUS16688</name>
</gene>
<dbReference type="InterPro" id="IPR023266">
    <property type="entry name" value="Aquaporin_11"/>
</dbReference>
<feature type="transmembrane region" description="Helical" evidence="6">
    <location>
        <begin position="349"/>
        <end position="370"/>
    </location>
</feature>
<reference evidence="7" key="1">
    <citation type="submission" date="2020-03" db="EMBL/GenBank/DDBJ databases">
        <authorList>
            <person name="Weist P."/>
        </authorList>
    </citation>
    <scope>NUCLEOTIDE SEQUENCE</scope>
</reference>
<evidence type="ECO:0000256" key="5">
    <source>
        <dbReference type="SAM" id="MobiDB-lite"/>
    </source>
</evidence>
<evidence type="ECO:0000256" key="3">
    <source>
        <dbReference type="ARBA" id="ARBA00022989"/>
    </source>
</evidence>
<feature type="compositionally biased region" description="Basic and acidic residues" evidence="5">
    <location>
        <begin position="57"/>
        <end position="70"/>
    </location>
</feature>
<feature type="compositionally biased region" description="Basic and acidic residues" evidence="5">
    <location>
        <begin position="32"/>
        <end position="44"/>
    </location>
</feature>
<evidence type="ECO:0000256" key="6">
    <source>
        <dbReference type="SAM" id="Phobius"/>
    </source>
</evidence>
<protein>
    <recommendedName>
        <fullName evidence="9">Aquaporin</fullName>
    </recommendedName>
</protein>